<dbReference type="Pfam" id="PF15300">
    <property type="entry name" value="INT_SG_DDX_CT_C"/>
    <property type="match status" value="1"/>
</dbReference>
<evidence type="ECO:0000313" key="4">
    <source>
        <dbReference type="EMBL" id="KAK6619740.1"/>
    </source>
</evidence>
<feature type="region of interest" description="Disordered" evidence="1">
    <location>
        <begin position="1"/>
        <end position="28"/>
    </location>
</feature>
<dbReference type="GO" id="GO:0032039">
    <property type="term" value="C:integrator complex"/>
    <property type="evidence" value="ECO:0007669"/>
    <property type="project" value="TreeGrafter"/>
</dbReference>
<name>A0AAN8NXD6_POLSC</name>
<reference evidence="4 6" key="1">
    <citation type="submission" date="2023-10" db="EMBL/GenBank/DDBJ databases">
        <title>Genomes of two closely related lineages of the louse Polyplax serrata with different host specificities.</title>
        <authorList>
            <person name="Martinu J."/>
            <person name="Tarabai H."/>
            <person name="Stefka J."/>
            <person name="Hypsa V."/>
        </authorList>
    </citation>
    <scope>NUCLEOTIDE SEQUENCE [LARGE SCALE GENOMIC DNA]</scope>
    <source>
        <strain evidence="3">98ZLc_SE</strain>
        <strain evidence="4">HR10_N</strain>
    </source>
</reference>
<dbReference type="Proteomes" id="UP001359485">
    <property type="component" value="Unassembled WGS sequence"/>
</dbReference>
<organism evidence="4 6">
    <name type="scientific">Polyplax serrata</name>
    <name type="common">Common mouse louse</name>
    <dbReference type="NCBI Taxonomy" id="468196"/>
    <lineage>
        <taxon>Eukaryota</taxon>
        <taxon>Metazoa</taxon>
        <taxon>Ecdysozoa</taxon>
        <taxon>Arthropoda</taxon>
        <taxon>Hexapoda</taxon>
        <taxon>Insecta</taxon>
        <taxon>Pterygota</taxon>
        <taxon>Neoptera</taxon>
        <taxon>Paraneoptera</taxon>
        <taxon>Psocodea</taxon>
        <taxon>Troctomorpha</taxon>
        <taxon>Phthiraptera</taxon>
        <taxon>Anoplura</taxon>
        <taxon>Polyplacidae</taxon>
        <taxon>Polyplax</taxon>
    </lineage>
</organism>
<evidence type="ECO:0000313" key="5">
    <source>
        <dbReference type="Proteomes" id="UP001359485"/>
    </source>
</evidence>
<feature type="region of interest" description="Disordered" evidence="1">
    <location>
        <begin position="231"/>
        <end position="265"/>
    </location>
</feature>
<evidence type="ECO:0000259" key="2">
    <source>
        <dbReference type="Pfam" id="PF15300"/>
    </source>
</evidence>
<evidence type="ECO:0000313" key="6">
    <source>
        <dbReference type="Proteomes" id="UP001372834"/>
    </source>
</evidence>
<sequence length="342" mass="38474">MPLSQMGNYQEHLKRLPPPLKEIETPPVRQHMFGNPFKIDKRMMVDEADVDVVGMLSRGTKRPMNDTASPRPNNRRKPGPLPKDYTASRGSLSPRPASPALGGFSRLEIPEKATENEKPPEIVAEKSKPSVKNILVNSQKNTGLGVLKNASYKANMTGSTTGIENCTPEVDGEEMELDVEMNGVREGTNSYNSRSRSPSPPVLTNENLQPYEPCNENMEMYQLLPPTITLHNEGVKSEMDRKDEKGSDKRRGNTPGSNNNADKNKIQMTEEIRTHNLKIKKLAFKYVRRPGRNYNELFACLKNIKGGPKTRLNLIKDVVRECLRFKRKNLANLVDLLITQPD</sequence>
<dbReference type="EMBL" id="JAWJWF010000050">
    <property type="protein sequence ID" value="KAK6618129.1"/>
    <property type="molecule type" value="Genomic_DNA"/>
</dbReference>
<dbReference type="PANTHER" id="PTHR12957">
    <property type="entry name" value="DEAD/H BOX POLYPEPTIDE 26/DICE1-RELATED"/>
    <property type="match status" value="1"/>
</dbReference>
<dbReference type="InterPro" id="IPR051113">
    <property type="entry name" value="Integrator_subunit6"/>
</dbReference>
<accession>A0AAN8NXD6</accession>
<evidence type="ECO:0000256" key="1">
    <source>
        <dbReference type="SAM" id="MobiDB-lite"/>
    </source>
</evidence>
<feature type="region of interest" description="Disordered" evidence="1">
    <location>
        <begin position="185"/>
        <end position="206"/>
    </location>
</feature>
<protein>
    <recommendedName>
        <fullName evidence="2">INTS6/SAGE1/DDX26B/CT45 C-terminal domain-containing protein</fullName>
    </recommendedName>
</protein>
<dbReference type="InterPro" id="IPR029307">
    <property type="entry name" value="INT_SG_DDX_CT_C"/>
</dbReference>
<proteinExistence type="predicted"/>
<dbReference type="Proteomes" id="UP001372834">
    <property type="component" value="Unassembled WGS sequence"/>
</dbReference>
<feature type="domain" description="INTS6/SAGE1/DDX26B/CT45 C-terminal" evidence="2">
    <location>
        <begin position="275"/>
        <end position="334"/>
    </location>
</feature>
<dbReference type="AlphaFoldDB" id="A0AAN8NXD6"/>
<dbReference type="GO" id="GO:0034472">
    <property type="term" value="P:snRNA 3'-end processing"/>
    <property type="evidence" value="ECO:0007669"/>
    <property type="project" value="TreeGrafter"/>
</dbReference>
<keyword evidence="5" id="KW-1185">Reference proteome</keyword>
<gene>
    <name evidence="4" type="ORF">RUM43_012500</name>
    <name evidence="3" type="ORF">RUM44_002575</name>
</gene>
<dbReference type="PANTHER" id="PTHR12957:SF2">
    <property type="entry name" value="INTEGRATOR COMPLEX SUBUNIT 6"/>
    <property type="match status" value="1"/>
</dbReference>
<comment type="caution">
    <text evidence="4">The sequence shown here is derived from an EMBL/GenBank/DDBJ whole genome shotgun (WGS) entry which is preliminary data.</text>
</comment>
<feature type="compositionally biased region" description="Basic and acidic residues" evidence="1">
    <location>
        <begin position="233"/>
        <end position="251"/>
    </location>
</feature>
<dbReference type="EMBL" id="JAWJWE010000040">
    <property type="protein sequence ID" value="KAK6619740.1"/>
    <property type="molecule type" value="Genomic_DNA"/>
</dbReference>
<evidence type="ECO:0000313" key="3">
    <source>
        <dbReference type="EMBL" id="KAK6618129.1"/>
    </source>
</evidence>
<feature type="compositionally biased region" description="Basic and acidic residues" evidence="1">
    <location>
        <begin position="108"/>
        <end position="126"/>
    </location>
</feature>
<feature type="region of interest" description="Disordered" evidence="1">
    <location>
        <begin position="54"/>
        <end position="126"/>
    </location>
</feature>